<evidence type="ECO:0000313" key="3">
    <source>
        <dbReference type="EMBL" id="MFD2256516.1"/>
    </source>
</evidence>
<feature type="domain" description="Signal transduction histidine kinase internal region" evidence="2">
    <location>
        <begin position="145"/>
        <end position="224"/>
    </location>
</feature>
<keyword evidence="1" id="KW-0812">Transmembrane</keyword>
<keyword evidence="3" id="KW-0808">Transferase</keyword>
<comment type="caution">
    <text evidence="3">The sequence shown here is derived from an EMBL/GenBank/DDBJ whole genome shotgun (WGS) entry which is preliminary data.</text>
</comment>
<feature type="transmembrane region" description="Helical" evidence="1">
    <location>
        <begin position="30"/>
        <end position="52"/>
    </location>
</feature>
<keyword evidence="3" id="KW-0418">Kinase</keyword>
<keyword evidence="1" id="KW-1133">Transmembrane helix</keyword>
<sequence length="345" mass="39196">MFWRIQLIGWLSFIILSFPLKLIFYDSLQFALIVTLVREPVGILITASFRKLYQRRELDLSKPFRLICLILGVSISGASIDIILERSIAAWSGRSFALDPIFGLFWFRSLLYTMWSLLYIGLKNQLAIHNQQAALSAAETAARDAEILMLRAQASPHFLFNAFNTILAELDGKNAELMPVVRGLSDYFRYSLTSRSQVFVRLKDEFEAIKAYLVVEKARFQENLMISCHMDEELGDIRVPGIFLQPLIENALKYGHRTSESPLKINIEIRALEEGYADVRVSNSGSWVEPDSGTELQKAEGNGLEILRRRLELLYPGKHHFRAPLMLAENEVTVSIIIPTQAPSS</sequence>
<dbReference type="SUPFAM" id="SSF55874">
    <property type="entry name" value="ATPase domain of HSP90 chaperone/DNA topoisomerase II/histidine kinase"/>
    <property type="match status" value="1"/>
</dbReference>
<dbReference type="InterPro" id="IPR036890">
    <property type="entry name" value="HATPase_C_sf"/>
</dbReference>
<keyword evidence="1" id="KW-0472">Membrane</keyword>
<feature type="transmembrane region" description="Helical" evidence="1">
    <location>
        <begin position="7"/>
        <end position="24"/>
    </location>
</feature>
<organism evidence="3 4">
    <name type="scientific">Luteolibacter algae</name>
    <dbReference type="NCBI Taxonomy" id="454151"/>
    <lineage>
        <taxon>Bacteria</taxon>
        <taxon>Pseudomonadati</taxon>
        <taxon>Verrucomicrobiota</taxon>
        <taxon>Verrucomicrobiia</taxon>
        <taxon>Verrucomicrobiales</taxon>
        <taxon>Verrucomicrobiaceae</taxon>
        <taxon>Luteolibacter</taxon>
    </lineage>
</organism>
<dbReference type="PANTHER" id="PTHR34220:SF7">
    <property type="entry name" value="SENSOR HISTIDINE KINASE YPDA"/>
    <property type="match status" value="1"/>
</dbReference>
<dbReference type="InterPro" id="IPR010559">
    <property type="entry name" value="Sig_transdc_His_kin_internal"/>
</dbReference>
<dbReference type="InterPro" id="IPR050640">
    <property type="entry name" value="Bact_2-comp_sensor_kinase"/>
</dbReference>
<accession>A0ABW5D8W8</accession>
<dbReference type="Proteomes" id="UP001597375">
    <property type="component" value="Unassembled WGS sequence"/>
</dbReference>
<protein>
    <submittedName>
        <fullName evidence="3">Sensor histidine kinase</fullName>
        <ecNumber evidence="3">2.7.13.3</ecNumber>
    </submittedName>
</protein>
<keyword evidence="4" id="KW-1185">Reference proteome</keyword>
<dbReference type="EMBL" id="JBHUIT010000008">
    <property type="protein sequence ID" value="MFD2256516.1"/>
    <property type="molecule type" value="Genomic_DNA"/>
</dbReference>
<evidence type="ECO:0000259" key="2">
    <source>
        <dbReference type="Pfam" id="PF06580"/>
    </source>
</evidence>
<dbReference type="Pfam" id="PF06580">
    <property type="entry name" value="His_kinase"/>
    <property type="match status" value="1"/>
</dbReference>
<reference evidence="4" key="1">
    <citation type="journal article" date="2019" name="Int. J. Syst. Evol. Microbiol.">
        <title>The Global Catalogue of Microorganisms (GCM) 10K type strain sequencing project: providing services to taxonomists for standard genome sequencing and annotation.</title>
        <authorList>
            <consortium name="The Broad Institute Genomics Platform"/>
            <consortium name="The Broad Institute Genome Sequencing Center for Infectious Disease"/>
            <person name="Wu L."/>
            <person name="Ma J."/>
        </authorList>
    </citation>
    <scope>NUCLEOTIDE SEQUENCE [LARGE SCALE GENOMIC DNA]</scope>
    <source>
        <strain evidence="4">CGMCC 4.7106</strain>
    </source>
</reference>
<feature type="transmembrane region" description="Helical" evidence="1">
    <location>
        <begin position="64"/>
        <end position="84"/>
    </location>
</feature>
<dbReference type="RefSeq" id="WP_386819803.1">
    <property type="nucleotide sequence ID" value="NZ_JBHUIT010000008.1"/>
</dbReference>
<evidence type="ECO:0000313" key="4">
    <source>
        <dbReference type="Proteomes" id="UP001597375"/>
    </source>
</evidence>
<dbReference type="GO" id="GO:0004673">
    <property type="term" value="F:protein histidine kinase activity"/>
    <property type="evidence" value="ECO:0007669"/>
    <property type="project" value="UniProtKB-EC"/>
</dbReference>
<name>A0ABW5D8W8_9BACT</name>
<dbReference type="PANTHER" id="PTHR34220">
    <property type="entry name" value="SENSOR HISTIDINE KINASE YPDA"/>
    <property type="match status" value="1"/>
</dbReference>
<feature type="transmembrane region" description="Helical" evidence="1">
    <location>
        <begin position="104"/>
        <end position="122"/>
    </location>
</feature>
<evidence type="ECO:0000256" key="1">
    <source>
        <dbReference type="SAM" id="Phobius"/>
    </source>
</evidence>
<gene>
    <name evidence="3" type="ORF">ACFSSA_07505</name>
</gene>
<dbReference type="Gene3D" id="3.30.565.10">
    <property type="entry name" value="Histidine kinase-like ATPase, C-terminal domain"/>
    <property type="match status" value="1"/>
</dbReference>
<proteinExistence type="predicted"/>
<dbReference type="EC" id="2.7.13.3" evidence="3"/>